<evidence type="ECO:0000313" key="3">
    <source>
        <dbReference type="Proteomes" id="UP001372834"/>
    </source>
</evidence>
<evidence type="ECO:0000313" key="2">
    <source>
        <dbReference type="EMBL" id="KAK6628819.1"/>
    </source>
</evidence>
<gene>
    <name evidence="2" type="ORF">RUM43_002635</name>
</gene>
<evidence type="ECO:0000256" key="1">
    <source>
        <dbReference type="SAM" id="MobiDB-lite"/>
    </source>
</evidence>
<proteinExistence type="predicted"/>
<comment type="caution">
    <text evidence="2">The sequence shown here is derived from an EMBL/GenBank/DDBJ whole genome shotgun (WGS) entry which is preliminary data.</text>
</comment>
<protein>
    <submittedName>
        <fullName evidence="2">Uncharacterized protein</fullName>
    </submittedName>
</protein>
<feature type="compositionally biased region" description="Basic and acidic residues" evidence="1">
    <location>
        <begin position="9"/>
        <end position="25"/>
    </location>
</feature>
<name>A0AAN8NZ33_POLSC</name>
<dbReference type="Proteomes" id="UP001372834">
    <property type="component" value="Unassembled WGS sequence"/>
</dbReference>
<sequence>MDEEDGDVESVKTEKNRKSSKDRKTGGFAEKRQQLFLVEFLIDCVTIDSCAVDEEILEGQTCLSVSFLNFPPMDICEKDFDQNKEPGVDKVKFNCGKSLMFAFNEKQCDHPPPLSVELTVSKKLGEDKNPFKVDIGTIKICISELFRQIVDIAKFKPDKLPASKSIKDCFMLIGPGKRTMGEVSIYIRLSCLGQNIVTEFQCGSDMKANPVLFKNREGKKVFEFTGNEAQEEDYPVGGAPPKSGKVGCGCLKPSATQSRGGQGDAERTSPSSGMYTKGNKVILDVPDKSSRNQKEKRDECRNRQSYTVKRNTLRDDMTISKVNENPDQNCFILRVGDKGQIPDRGKMILEFRTPKQRMPPKILPPYHEDIGVQTDSPKKGKGKGKKK</sequence>
<organism evidence="2 3">
    <name type="scientific">Polyplax serrata</name>
    <name type="common">Common mouse louse</name>
    <dbReference type="NCBI Taxonomy" id="468196"/>
    <lineage>
        <taxon>Eukaryota</taxon>
        <taxon>Metazoa</taxon>
        <taxon>Ecdysozoa</taxon>
        <taxon>Arthropoda</taxon>
        <taxon>Hexapoda</taxon>
        <taxon>Insecta</taxon>
        <taxon>Pterygota</taxon>
        <taxon>Neoptera</taxon>
        <taxon>Paraneoptera</taxon>
        <taxon>Psocodea</taxon>
        <taxon>Troctomorpha</taxon>
        <taxon>Phthiraptera</taxon>
        <taxon>Anoplura</taxon>
        <taxon>Polyplacidae</taxon>
        <taxon>Polyplax</taxon>
    </lineage>
</organism>
<dbReference type="AlphaFoldDB" id="A0AAN8NZ33"/>
<dbReference type="Pfam" id="PF14924">
    <property type="entry name" value="MAP10_N"/>
    <property type="match status" value="1"/>
</dbReference>
<feature type="region of interest" description="Disordered" evidence="1">
    <location>
        <begin position="351"/>
        <end position="387"/>
    </location>
</feature>
<accession>A0AAN8NZ33</accession>
<feature type="region of interest" description="Disordered" evidence="1">
    <location>
        <begin position="1"/>
        <end position="25"/>
    </location>
</feature>
<feature type="region of interest" description="Disordered" evidence="1">
    <location>
        <begin position="250"/>
        <end position="279"/>
    </location>
</feature>
<reference evidence="2 3" key="1">
    <citation type="submission" date="2023-10" db="EMBL/GenBank/DDBJ databases">
        <title>Genomes of two closely related lineages of the louse Polyplax serrata with different host specificities.</title>
        <authorList>
            <person name="Martinu J."/>
            <person name="Tarabai H."/>
            <person name="Stefka J."/>
            <person name="Hypsa V."/>
        </authorList>
    </citation>
    <scope>NUCLEOTIDE SEQUENCE [LARGE SCALE GENOMIC DNA]</scope>
    <source>
        <strain evidence="2">HR10_N</strain>
    </source>
</reference>
<dbReference type="EMBL" id="JAWJWE010000036">
    <property type="protein sequence ID" value="KAK6628819.1"/>
    <property type="molecule type" value="Genomic_DNA"/>
</dbReference>